<evidence type="ECO:0000313" key="2">
    <source>
        <dbReference type="EMBL" id="MED6125199.1"/>
    </source>
</evidence>
<name>A0ABU6RMM8_9FABA</name>
<organism evidence="2 3">
    <name type="scientific">Stylosanthes scabra</name>
    <dbReference type="NCBI Taxonomy" id="79078"/>
    <lineage>
        <taxon>Eukaryota</taxon>
        <taxon>Viridiplantae</taxon>
        <taxon>Streptophyta</taxon>
        <taxon>Embryophyta</taxon>
        <taxon>Tracheophyta</taxon>
        <taxon>Spermatophyta</taxon>
        <taxon>Magnoliopsida</taxon>
        <taxon>eudicotyledons</taxon>
        <taxon>Gunneridae</taxon>
        <taxon>Pentapetalae</taxon>
        <taxon>rosids</taxon>
        <taxon>fabids</taxon>
        <taxon>Fabales</taxon>
        <taxon>Fabaceae</taxon>
        <taxon>Papilionoideae</taxon>
        <taxon>50 kb inversion clade</taxon>
        <taxon>dalbergioids sensu lato</taxon>
        <taxon>Dalbergieae</taxon>
        <taxon>Pterocarpus clade</taxon>
        <taxon>Stylosanthes</taxon>
    </lineage>
</organism>
<proteinExistence type="predicted"/>
<keyword evidence="3" id="KW-1185">Reference proteome</keyword>
<evidence type="ECO:0000313" key="3">
    <source>
        <dbReference type="Proteomes" id="UP001341840"/>
    </source>
</evidence>
<accession>A0ABU6RMM8</accession>
<protein>
    <submittedName>
        <fullName evidence="2">Uncharacterized protein</fullName>
    </submittedName>
</protein>
<feature type="region of interest" description="Disordered" evidence="1">
    <location>
        <begin position="35"/>
        <end position="56"/>
    </location>
</feature>
<sequence length="79" mass="9163">EELLKIRRRLVLDIALNNYNIVQVSLLQKAFAVSKSRNNPNKGKKKEVQTPFTTPSTKEIIRRAENREVVGKEKNENEE</sequence>
<comment type="caution">
    <text evidence="2">The sequence shown here is derived from an EMBL/GenBank/DDBJ whole genome shotgun (WGS) entry which is preliminary data.</text>
</comment>
<dbReference type="Proteomes" id="UP001341840">
    <property type="component" value="Unassembled WGS sequence"/>
</dbReference>
<dbReference type="EMBL" id="JASCZI010030886">
    <property type="protein sequence ID" value="MED6125199.1"/>
    <property type="molecule type" value="Genomic_DNA"/>
</dbReference>
<reference evidence="2 3" key="1">
    <citation type="journal article" date="2023" name="Plants (Basel)">
        <title>Bridging the Gap: Combining Genomics and Transcriptomics Approaches to Understand Stylosanthes scabra, an Orphan Legume from the Brazilian Caatinga.</title>
        <authorList>
            <person name="Ferreira-Neto J.R.C."/>
            <person name="da Silva M.D."/>
            <person name="Binneck E."/>
            <person name="de Melo N.F."/>
            <person name="da Silva R.H."/>
            <person name="de Melo A.L.T.M."/>
            <person name="Pandolfi V."/>
            <person name="Bustamante F.O."/>
            <person name="Brasileiro-Vidal A.C."/>
            <person name="Benko-Iseppon A.M."/>
        </authorList>
    </citation>
    <scope>NUCLEOTIDE SEQUENCE [LARGE SCALE GENOMIC DNA]</scope>
    <source>
        <tissue evidence="2">Leaves</tissue>
    </source>
</reference>
<gene>
    <name evidence="2" type="ORF">PIB30_066455</name>
</gene>
<feature type="non-terminal residue" evidence="2">
    <location>
        <position position="1"/>
    </location>
</feature>
<evidence type="ECO:0000256" key="1">
    <source>
        <dbReference type="SAM" id="MobiDB-lite"/>
    </source>
</evidence>